<reference evidence="1" key="1">
    <citation type="submission" date="2014-11" db="EMBL/GenBank/DDBJ databases">
        <authorList>
            <person name="Amaro Gonzalez C."/>
        </authorList>
    </citation>
    <scope>NUCLEOTIDE SEQUENCE</scope>
</reference>
<reference evidence="1" key="2">
    <citation type="journal article" date="2015" name="Fish Shellfish Immunol.">
        <title>Early steps in the European eel (Anguilla anguilla)-Vibrio vulnificus interaction in the gills: Role of the RtxA13 toxin.</title>
        <authorList>
            <person name="Callol A."/>
            <person name="Pajuelo D."/>
            <person name="Ebbesson L."/>
            <person name="Teles M."/>
            <person name="MacKenzie S."/>
            <person name="Amaro C."/>
        </authorList>
    </citation>
    <scope>NUCLEOTIDE SEQUENCE</scope>
</reference>
<dbReference type="AlphaFoldDB" id="A0A0E9TBM5"/>
<dbReference type="EMBL" id="GBXM01057463">
    <property type="protein sequence ID" value="JAH51114.1"/>
    <property type="molecule type" value="Transcribed_RNA"/>
</dbReference>
<name>A0A0E9TBM5_ANGAN</name>
<sequence length="36" mass="3946">MLISLLHVNPAQCRLSVWCCSWPSCTLPPPECCTVG</sequence>
<evidence type="ECO:0000313" key="1">
    <source>
        <dbReference type="EMBL" id="JAH51114.1"/>
    </source>
</evidence>
<proteinExistence type="predicted"/>
<accession>A0A0E9TBM5</accession>
<dbReference type="EMBL" id="GBXM01057347">
    <property type="protein sequence ID" value="JAH51230.1"/>
    <property type="molecule type" value="Transcribed_RNA"/>
</dbReference>
<protein>
    <submittedName>
        <fullName evidence="1">Uncharacterized protein</fullName>
    </submittedName>
</protein>
<organism evidence="1">
    <name type="scientific">Anguilla anguilla</name>
    <name type="common">European freshwater eel</name>
    <name type="synonym">Muraena anguilla</name>
    <dbReference type="NCBI Taxonomy" id="7936"/>
    <lineage>
        <taxon>Eukaryota</taxon>
        <taxon>Metazoa</taxon>
        <taxon>Chordata</taxon>
        <taxon>Craniata</taxon>
        <taxon>Vertebrata</taxon>
        <taxon>Euteleostomi</taxon>
        <taxon>Actinopterygii</taxon>
        <taxon>Neopterygii</taxon>
        <taxon>Teleostei</taxon>
        <taxon>Anguilliformes</taxon>
        <taxon>Anguillidae</taxon>
        <taxon>Anguilla</taxon>
    </lineage>
</organism>